<feature type="region of interest" description="Disordered" evidence="1">
    <location>
        <begin position="52"/>
        <end position="72"/>
    </location>
</feature>
<comment type="caution">
    <text evidence="2">The sequence shown here is derived from an EMBL/GenBank/DDBJ whole genome shotgun (WGS) entry which is preliminary data.</text>
</comment>
<organism evidence="2 3">
    <name type="scientific">Roseibium salinum</name>
    <dbReference type="NCBI Taxonomy" id="1604349"/>
    <lineage>
        <taxon>Bacteria</taxon>
        <taxon>Pseudomonadati</taxon>
        <taxon>Pseudomonadota</taxon>
        <taxon>Alphaproteobacteria</taxon>
        <taxon>Hyphomicrobiales</taxon>
        <taxon>Stappiaceae</taxon>
        <taxon>Roseibium</taxon>
    </lineage>
</organism>
<proteinExistence type="predicted"/>
<dbReference type="InterPro" id="IPR019291">
    <property type="entry name" value="Host_attachment_protein"/>
</dbReference>
<accession>A0ABT3QX42</accession>
<feature type="compositionally biased region" description="Basic and acidic residues" evidence="1">
    <location>
        <begin position="60"/>
        <end position="72"/>
    </location>
</feature>
<dbReference type="RefSeq" id="WP_265961184.1">
    <property type="nucleotide sequence ID" value="NZ_JAPEVI010000002.1"/>
</dbReference>
<reference evidence="2 3" key="1">
    <citation type="journal article" date="2016" name="Int. J. Syst. Evol. Microbiol.">
        <title>Labrenzia salina sp. nov., isolated from the rhizosphere of the halophyte Arthrocnemum macrostachyum.</title>
        <authorList>
            <person name="Camacho M."/>
            <person name="Redondo-Gomez S."/>
            <person name="Rodriguez-Llorente I."/>
            <person name="Rohde M."/>
            <person name="Sproer C."/>
            <person name="Schumann P."/>
            <person name="Klenk H.P."/>
            <person name="Montero-Calasanz M.D.C."/>
        </authorList>
    </citation>
    <scope>NUCLEOTIDE SEQUENCE [LARGE SCALE GENOMIC DNA]</scope>
    <source>
        <strain evidence="2 3">DSM 29163</strain>
    </source>
</reference>
<evidence type="ECO:0000313" key="2">
    <source>
        <dbReference type="EMBL" id="MCX2721487.1"/>
    </source>
</evidence>
<dbReference type="EMBL" id="JAPEVI010000002">
    <property type="protein sequence ID" value="MCX2721487.1"/>
    <property type="molecule type" value="Genomic_DNA"/>
</dbReference>
<keyword evidence="3" id="KW-1185">Reference proteome</keyword>
<protein>
    <submittedName>
        <fullName evidence="2">Host attachment protein</fullName>
    </submittedName>
</protein>
<gene>
    <name evidence="2" type="ORF">ON753_03565</name>
</gene>
<name>A0ABT3QX42_9HYPH</name>
<evidence type="ECO:0000313" key="3">
    <source>
        <dbReference type="Proteomes" id="UP001300261"/>
    </source>
</evidence>
<sequence length="154" mass="17375">MKRPTQWFLIADGAQARIVRQLERNQETGSRLDDIVFDAEHKPLRKIMADRPGRSFASSDARRSAMEYHSDPVREQKTRFAEMLAEQLEKHRAAADFDRLVIIAEPRMLGLLRDALPAPLKSVVNAEIAKDLSNLPAAELYTAIAGLDTARPRL</sequence>
<dbReference type="Pfam" id="PF10116">
    <property type="entry name" value="Host_attach"/>
    <property type="match status" value="1"/>
</dbReference>
<evidence type="ECO:0000256" key="1">
    <source>
        <dbReference type="SAM" id="MobiDB-lite"/>
    </source>
</evidence>
<dbReference type="Proteomes" id="UP001300261">
    <property type="component" value="Unassembled WGS sequence"/>
</dbReference>